<dbReference type="PANTHER" id="PTHR47864:SF2">
    <property type="entry name" value="MYB_SANT-LIKE DNA-BINDING DOMAIN PROTEIN"/>
    <property type="match status" value="1"/>
</dbReference>
<feature type="compositionally biased region" description="Polar residues" evidence="2">
    <location>
        <begin position="238"/>
        <end position="253"/>
    </location>
</feature>
<keyword evidence="5" id="KW-1185">Reference proteome</keyword>
<dbReference type="Pfam" id="PF24769">
    <property type="entry name" value="At2g29880_C"/>
    <property type="match status" value="1"/>
</dbReference>
<feature type="compositionally biased region" description="Polar residues" evidence="2">
    <location>
        <begin position="7"/>
        <end position="20"/>
    </location>
</feature>
<organism evidence="5 6">
    <name type="scientific">Camelina sativa</name>
    <name type="common">False flax</name>
    <name type="synonym">Myagrum sativum</name>
    <dbReference type="NCBI Taxonomy" id="90675"/>
    <lineage>
        <taxon>Eukaryota</taxon>
        <taxon>Viridiplantae</taxon>
        <taxon>Streptophyta</taxon>
        <taxon>Embryophyta</taxon>
        <taxon>Tracheophyta</taxon>
        <taxon>Spermatophyta</taxon>
        <taxon>Magnoliopsida</taxon>
        <taxon>eudicotyledons</taxon>
        <taxon>Gunneridae</taxon>
        <taxon>Pentapetalae</taxon>
        <taxon>rosids</taxon>
        <taxon>malvids</taxon>
        <taxon>Brassicales</taxon>
        <taxon>Brassicaceae</taxon>
        <taxon>Camelineae</taxon>
        <taxon>Camelina</taxon>
    </lineage>
</organism>
<sequence length="374" mass="42601">MDDESSQRTQGGRTIKPTQRAQEMQWTTVGGCGYTAILFSLIGFHVCIMGCHFTRSIMGDPQPQGKKKGPYETWNARETKMLIRLLTEGINQGWRDTSGCISKMTVEKKILPALNSALQCEKTYNNYQSKWKNLKNRYNSMLELIRFSSGFGWDPVTKKFTAPNHVWDDYEKAHPRQKSMRDETFEDYEDLQLIFDVGLATGKNAVGLGDDTDAQTFGVKDNAPCELYSSLFGHLDGSQASGSRDSSMPQSKGGQRDKQNPKKRAKSGDGEDSGNSNPSMDSIRMEKAFTEMIEVSNQVVSLIQQREERQQREASSREAEKKKNNLWEAIKEISDLEENVRYDTLNEILKSGMKEVFISMSIEERLCWIRRNVY</sequence>
<name>A0ABM0U6B0_CAMSA</name>
<accession>A0ABM0U6B0</accession>
<keyword evidence="1" id="KW-0175">Coiled coil</keyword>
<dbReference type="PANTHER" id="PTHR47864">
    <property type="entry name" value="TRANSMEMBRANE PROTEIN"/>
    <property type="match status" value="1"/>
</dbReference>
<reference evidence="6" key="2">
    <citation type="submission" date="2025-08" db="UniProtKB">
        <authorList>
            <consortium name="RefSeq"/>
        </authorList>
    </citation>
    <scope>IDENTIFICATION</scope>
    <source>
        <tissue evidence="6">Leaf</tissue>
    </source>
</reference>
<evidence type="ECO:0000313" key="5">
    <source>
        <dbReference type="Proteomes" id="UP000694864"/>
    </source>
</evidence>
<dbReference type="InterPro" id="IPR024752">
    <property type="entry name" value="Myb/SANT-like_dom"/>
</dbReference>
<evidence type="ECO:0000259" key="3">
    <source>
        <dbReference type="Pfam" id="PF12776"/>
    </source>
</evidence>
<evidence type="ECO:0000313" key="6">
    <source>
        <dbReference type="RefSeq" id="XP_010436544.1"/>
    </source>
</evidence>
<reference evidence="5" key="1">
    <citation type="journal article" date="2014" name="Nat. Commun.">
        <title>The emerging biofuel crop Camelina sativa retains a highly undifferentiated hexaploid genome structure.</title>
        <authorList>
            <person name="Kagale S."/>
            <person name="Koh C."/>
            <person name="Nixon J."/>
            <person name="Bollina V."/>
            <person name="Clarke W.E."/>
            <person name="Tuteja R."/>
            <person name="Spillane C."/>
            <person name="Robinson S.J."/>
            <person name="Links M.G."/>
            <person name="Clarke C."/>
            <person name="Higgins E.E."/>
            <person name="Huebert T."/>
            <person name="Sharpe A.G."/>
            <person name="Parkin I.A."/>
        </authorList>
    </citation>
    <scope>NUCLEOTIDE SEQUENCE [LARGE SCALE GENOMIC DNA]</scope>
    <source>
        <strain evidence="5">cv. DH55</strain>
    </source>
</reference>
<dbReference type="InterPro" id="IPR055314">
    <property type="entry name" value="At2g29880-like"/>
</dbReference>
<protein>
    <submittedName>
        <fullName evidence="6">Uncharacterized protein At2g29880-like</fullName>
    </submittedName>
</protein>
<feature type="coiled-coil region" evidence="1">
    <location>
        <begin position="305"/>
        <end position="339"/>
    </location>
</feature>
<feature type="domain" description="At2g29880-like C-terminal" evidence="4">
    <location>
        <begin position="326"/>
        <end position="372"/>
    </location>
</feature>
<feature type="region of interest" description="Disordered" evidence="2">
    <location>
        <begin position="236"/>
        <end position="281"/>
    </location>
</feature>
<proteinExistence type="predicted"/>
<evidence type="ECO:0000256" key="2">
    <source>
        <dbReference type="SAM" id="MobiDB-lite"/>
    </source>
</evidence>
<dbReference type="GeneID" id="104720322"/>
<dbReference type="Pfam" id="PF12776">
    <property type="entry name" value="Myb_DNA-bind_3"/>
    <property type="match status" value="1"/>
</dbReference>
<dbReference type="Proteomes" id="UP000694864">
    <property type="component" value="Chromosome 10"/>
</dbReference>
<feature type="region of interest" description="Disordered" evidence="2">
    <location>
        <begin position="1"/>
        <end position="20"/>
    </location>
</feature>
<gene>
    <name evidence="6" type="primary">LOC104720322</name>
</gene>
<dbReference type="InterPro" id="IPR056253">
    <property type="entry name" value="At2g29880-like_C"/>
</dbReference>
<feature type="domain" description="Myb/SANT-like" evidence="3">
    <location>
        <begin position="73"/>
        <end position="170"/>
    </location>
</feature>
<evidence type="ECO:0000259" key="4">
    <source>
        <dbReference type="Pfam" id="PF24769"/>
    </source>
</evidence>
<evidence type="ECO:0000256" key="1">
    <source>
        <dbReference type="SAM" id="Coils"/>
    </source>
</evidence>
<dbReference type="RefSeq" id="XP_010436544.1">
    <property type="nucleotide sequence ID" value="XM_010438242.1"/>
</dbReference>